<feature type="binding site" evidence="14">
    <location>
        <position position="149"/>
    </location>
    <ligand>
        <name>iminosuccinate</name>
        <dbReference type="ChEBI" id="CHEBI:77875"/>
    </ligand>
</feature>
<feature type="binding site" evidence="14">
    <location>
        <begin position="218"/>
        <end position="220"/>
    </location>
    <ligand>
        <name>iminosuccinate</name>
        <dbReference type="ChEBI" id="CHEBI:77875"/>
    </ligand>
</feature>
<dbReference type="GO" id="GO:0046872">
    <property type="term" value="F:metal ion binding"/>
    <property type="evidence" value="ECO:0007669"/>
    <property type="project" value="UniProtKB-KW"/>
</dbReference>
<keyword evidence="10 14" id="KW-0408">Iron</keyword>
<dbReference type="FunFam" id="3.40.50.10800:FF:000003">
    <property type="entry name" value="Quinolinate synthase A"/>
    <property type="match status" value="1"/>
</dbReference>
<dbReference type="InterPro" id="IPR036094">
    <property type="entry name" value="NadA_sf"/>
</dbReference>
<dbReference type="UniPathway" id="UPA00253">
    <property type="reaction ID" value="UER00327"/>
</dbReference>
<evidence type="ECO:0000256" key="14">
    <source>
        <dbReference type="HAMAP-Rule" id="MF_00568"/>
    </source>
</evidence>
<feature type="binding site" evidence="14">
    <location>
        <begin position="132"/>
        <end position="134"/>
    </location>
    <ligand>
        <name>iminosuccinate</name>
        <dbReference type="ChEBI" id="CHEBI:77875"/>
    </ligand>
</feature>
<feature type="binding site" evidence="14">
    <location>
        <position position="44"/>
    </location>
    <ligand>
        <name>iminosuccinate</name>
        <dbReference type="ChEBI" id="CHEBI:77875"/>
    </ligand>
</feature>
<organism evidence="15 16">
    <name type="scientific">Coraliomargarita sinensis</name>
    <dbReference type="NCBI Taxonomy" id="2174842"/>
    <lineage>
        <taxon>Bacteria</taxon>
        <taxon>Pseudomonadati</taxon>
        <taxon>Verrucomicrobiota</taxon>
        <taxon>Opitutia</taxon>
        <taxon>Puniceicoccales</taxon>
        <taxon>Coraliomargaritaceae</taxon>
        <taxon>Coraliomargarita</taxon>
    </lineage>
</organism>
<comment type="subcellular location">
    <subcellularLocation>
        <location evidence="2 14">Cytoplasm</location>
    </subcellularLocation>
</comment>
<dbReference type="PANTHER" id="PTHR30573">
    <property type="entry name" value="QUINOLINATE SYNTHETASE A"/>
    <property type="match status" value="1"/>
</dbReference>
<accession>A0A317ZCS9</accession>
<keyword evidence="16" id="KW-1185">Reference proteome</keyword>
<evidence type="ECO:0000256" key="4">
    <source>
        <dbReference type="ARBA" id="ARBA00012669"/>
    </source>
</evidence>
<evidence type="ECO:0000256" key="10">
    <source>
        <dbReference type="ARBA" id="ARBA00023004"/>
    </source>
</evidence>
<dbReference type="EC" id="2.5.1.72" evidence="4 14"/>
<reference evidence="15 16" key="1">
    <citation type="submission" date="2018-05" db="EMBL/GenBank/DDBJ databases">
        <title>Coraliomargarita sinensis sp. nov., isolated from a marine solar saltern.</title>
        <authorList>
            <person name="Zhou L.Y."/>
        </authorList>
    </citation>
    <scope>NUCLEOTIDE SEQUENCE [LARGE SCALE GENOMIC DNA]</scope>
    <source>
        <strain evidence="15 16">WN38</strain>
    </source>
</reference>
<dbReference type="GO" id="GO:0051539">
    <property type="term" value="F:4 iron, 4 sulfur cluster binding"/>
    <property type="evidence" value="ECO:0007669"/>
    <property type="project" value="UniProtKB-KW"/>
</dbReference>
<comment type="catalytic activity">
    <reaction evidence="12">
        <text>iminosuccinate + dihydroxyacetone phosphate = quinolinate + phosphate + 2 H2O + H(+)</text>
        <dbReference type="Rhea" id="RHEA:25888"/>
        <dbReference type="ChEBI" id="CHEBI:15377"/>
        <dbReference type="ChEBI" id="CHEBI:15378"/>
        <dbReference type="ChEBI" id="CHEBI:29959"/>
        <dbReference type="ChEBI" id="CHEBI:43474"/>
        <dbReference type="ChEBI" id="CHEBI:57642"/>
        <dbReference type="ChEBI" id="CHEBI:77875"/>
        <dbReference type="EC" id="2.5.1.72"/>
    </reaction>
    <physiologicalReaction direction="left-to-right" evidence="12">
        <dbReference type="Rhea" id="RHEA:25889"/>
    </physiologicalReaction>
</comment>
<keyword evidence="11 14" id="KW-0411">Iron-sulfur</keyword>
<dbReference type="SUPFAM" id="SSF142754">
    <property type="entry name" value="NadA-like"/>
    <property type="match status" value="1"/>
</dbReference>
<dbReference type="OrthoDB" id="9801204at2"/>
<dbReference type="AlphaFoldDB" id="A0A317ZCS9"/>
<dbReference type="InParanoid" id="A0A317ZCS9"/>
<keyword evidence="8 14" id="KW-0808">Transferase</keyword>
<protein>
    <recommendedName>
        <fullName evidence="13 14">Quinolinate synthase</fullName>
        <ecNumber evidence="4 14">2.5.1.72</ecNumber>
    </recommendedName>
</protein>
<dbReference type="PANTHER" id="PTHR30573:SF0">
    <property type="entry name" value="QUINOLINATE SYNTHASE, CHLOROPLASTIC"/>
    <property type="match status" value="1"/>
</dbReference>
<evidence type="ECO:0000256" key="11">
    <source>
        <dbReference type="ARBA" id="ARBA00023014"/>
    </source>
</evidence>
<feature type="binding site" evidence="14">
    <location>
        <position position="106"/>
    </location>
    <ligand>
        <name>[4Fe-4S] cluster</name>
        <dbReference type="ChEBI" id="CHEBI:49883"/>
    </ligand>
</feature>
<dbReference type="EMBL" id="QHJQ01000014">
    <property type="protein sequence ID" value="PXA02995.1"/>
    <property type="molecule type" value="Genomic_DNA"/>
</dbReference>
<feature type="binding site" evidence="14">
    <location>
        <position position="284"/>
    </location>
    <ligand>
        <name>[4Fe-4S] cluster</name>
        <dbReference type="ChEBI" id="CHEBI:49883"/>
    </ligand>
</feature>
<evidence type="ECO:0000256" key="9">
    <source>
        <dbReference type="ARBA" id="ARBA00022723"/>
    </source>
</evidence>
<comment type="cofactor">
    <cofactor evidence="14">
        <name>[4Fe-4S] cluster</name>
        <dbReference type="ChEBI" id="CHEBI:49883"/>
    </cofactor>
    <text evidence="14">Binds 1 [4Fe-4S] cluster per subunit.</text>
</comment>
<dbReference type="NCBIfam" id="NF006878">
    <property type="entry name" value="PRK09375.1-2"/>
    <property type="match status" value="1"/>
</dbReference>
<evidence type="ECO:0000256" key="1">
    <source>
        <dbReference type="ARBA" id="ARBA00003791"/>
    </source>
</evidence>
<evidence type="ECO:0000256" key="12">
    <source>
        <dbReference type="ARBA" id="ARBA00050125"/>
    </source>
</evidence>
<evidence type="ECO:0000256" key="6">
    <source>
        <dbReference type="ARBA" id="ARBA00022490"/>
    </source>
</evidence>
<dbReference type="InterPro" id="IPR023066">
    <property type="entry name" value="Quinolinate_synth_type2"/>
</dbReference>
<dbReference type="HAMAP" id="MF_00568">
    <property type="entry name" value="NadA_type2"/>
    <property type="match status" value="1"/>
</dbReference>
<evidence type="ECO:0000256" key="2">
    <source>
        <dbReference type="ARBA" id="ARBA00004496"/>
    </source>
</evidence>
<keyword evidence="9 14" id="KW-0479">Metal-binding</keyword>
<comment type="function">
    <text evidence="1 14">Catalyzes the condensation of iminoaspartate with dihydroxyacetone phosphate to form quinolinate.</text>
</comment>
<dbReference type="GO" id="GO:0008987">
    <property type="term" value="F:quinolinate synthetase A activity"/>
    <property type="evidence" value="ECO:0007669"/>
    <property type="project" value="UniProtKB-UniRule"/>
</dbReference>
<dbReference type="GO" id="GO:0034628">
    <property type="term" value="P:'de novo' NAD+ biosynthetic process from L-aspartate"/>
    <property type="evidence" value="ECO:0007669"/>
    <property type="project" value="TreeGrafter"/>
</dbReference>
<dbReference type="Proteomes" id="UP000247099">
    <property type="component" value="Unassembled WGS sequence"/>
</dbReference>
<comment type="similarity">
    <text evidence="14">Belongs to the quinolinate synthase family. Type 2 subfamily.</text>
</comment>
<dbReference type="InterPro" id="IPR003473">
    <property type="entry name" value="NadA"/>
</dbReference>
<comment type="caution">
    <text evidence="15">The sequence shown here is derived from an EMBL/GenBank/DDBJ whole genome shotgun (WGS) entry which is preliminary data.</text>
</comment>
<evidence type="ECO:0000256" key="5">
    <source>
        <dbReference type="ARBA" id="ARBA00022485"/>
    </source>
</evidence>
<feature type="binding site" evidence="14">
    <location>
        <position position="61"/>
    </location>
    <ligand>
        <name>iminosuccinate</name>
        <dbReference type="ChEBI" id="CHEBI:77875"/>
    </ligand>
</feature>
<evidence type="ECO:0000256" key="3">
    <source>
        <dbReference type="ARBA" id="ARBA00005065"/>
    </source>
</evidence>
<dbReference type="FunCoup" id="A0A317ZCS9">
    <property type="interactions" value="413"/>
</dbReference>
<gene>
    <name evidence="14" type="primary">nadA</name>
    <name evidence="15" type="ORF">DDZ13_14505</name>
</gene>
<evidence type="ECO:0000256" key="7">
    <source>
        <dbReference type="ARBA" id="ARBA00022642"/>
    </source>
</evidence>
<proteinExistence type="inferred from homology"/>
<evidence type="ECO:0000256" key="13">
    <source>
        <dbReference type="ARBA" id="ARBA00073059"/>
    </source>
</evidence>
<feature type="binding site" evidence="14">
    <location>
        <position position="235"/>
    </location>
    <ligand>
        <name>iminosuccinate</name>
        <dbReference type="ChEBI" id="CHEBI:77875"/>
    </ligand>
</feature>
<dbReference type="GO" id="GO:0005829">
    <property type="term" value="C:cytosol"/>
    <property type="evidence" value="ECO:0007669"/>
    <property type="project" value="TreeGrafter"/>
</dbReference>
<comment type="pathway">
    <text evidence="3 14">Cofactor biosynthesis; NAD(+) biosynthesis; quinolinate from iminoaspartate: step 1/1.</text>
</comment>
<keyword evidence="5 14" id="KW-0004">4Fe-4S</keyword>
<keyword evidence="7 14" id="KW-0662">Pyridine nucleotide biosynthesis</keyword>
<dbReference type="Pfam" id="PF02445">
    <property type="entry name" value="NadA"/>
    <property type="match status" value="1"/>
</dbReference>
<evidence type="ECO:0000256" key="8">
    <source>
        <dbReference type="ARBA" id="ARBA00022679"/>
    </source>
</evidence>
<name>A0A317ZCS9_9BACT</name>
<dbReference type="FunFam" id="3.40.50.10800:FF:000001">
    <property type="entry name" value="Quinolinate synthase A"/>
    <property type="match status" value="1"/>
</dbReference>
<sequence length="328" mass="36817">MPAATLNYEPMVFAPKGEENTPLSAIQEEVLALKKERNAVILAHNYQVEEIQRVADYVGDSLGLAYRAEEADADCIVFCGVHFMAETAKIVNPDKPVLLPDMDAGCSLSDSCPAEKLAEYKEAHPDVYVVAYINCSAAVKALTDVICTSGNAMKIVEKVPEDRPILFVPDQNLGQWVSKQTGREMQLWPGSCYAHVLFTQQSIERLKLKFPDALVVAHPECVETVRDNADEVCSTEKMVGFCRDSEAKEFIVVTETGMIHRLQREVPDKTFIAGPTDTCACNECRFMKMNTIEKLRDCLKNMSPQIEMPEDIRRKAYDPIKRMLEWSK</sequence>
<evidence type="ECO:0000313" key="15">
    <source>
        <dbReference type="EMBL" id="PXA02995.1"/>
    </source>
</evidence>
<dbReference type="NCBIfam" id="TIGR00550">
    <property type="entry name" value="nadA"/>
    <property type="match status" value="1"/>
</dbReference>
<feature type="binding site" evidence="14">
    <location>
        <position position="192"/>
    </location>
    <ligand>
        <name>[4Fe-4S] cluster</name>
        <dbReference type="ChEBI" id="CHEBI:49883"/>
    </ligand>
</feature>
<evidence type="ECO:0000313" key="16">
    <source>
        <dbReference type="Proteomes" id="UP000247099"/>
    </source>
</evidence>
<dbReference type="Gene3D" id="3.40.50.10800">
    <property type="entry name" value="NadA-like"/>
    <property type="match status" value="3"/>
</dbReference>
<keyword evidence="6 14" id="KW-0963">Cytoplasm</keyword>